<comment type="caution">
    <text evidence="3">The sequence shown here is derived from an EMBL/GenBank/DDBJ whole genome shotgun (WGS) entry which is preliminary data.</text>
</comment>
<evidence type="ECO:0000256" key="1">
    <source>
        <dbReference type="SAM" id="MobiDB-lite"/>
    </source>
</evidence>
<keyword evidence="4" id="KW-1185">Reference proteome</keyword>
<evidence type="ECO:0008006" key="5">
    <source>
        <dbReference type="Google" id="ProtNLM"/>
    </source>
</evidence>
<organism evidence="3 4">
    <name type="scientific">Colletotrichum karsti</name>
    <dbReference type="NCBI Taxonomy" id="1095194"/>
    <lineage>
        <taxon>Eukaryota</taxon>
        <taxon>Fungi</taxon>
        <taxon>Dikarya</taxon>
        <taxon>Ascomycota</taxon>
        <taxon>Pezizomycotina</taxon>
        <taxon>Sordariomycetes</taxon>
        <taxon>Hypocreomycetidae</taxon>
        <taxon>Glomerellales</taxon>
        <taxon>Glomerellaceae</taxon>
        <taxon>Colletotrichum</taxon>
        <taxon>Colletotrichum boninense species complex</taxon>
    </lineage>
</organism>
<evidence type="ECO:0000313" key="3">
    <source>
        <dbReference type="EMBL" id="KAF9881434.1"/>
    </source>
</evidence>
<reference evidence="3" key="1">
    <citation type="submission" date="2020-03" db="EMBL/GenBank/DDBJ databases">
        <authorList>
            <person name="He L."/>
        </authorList>
    </citation>
    <scope>NUCLEOTIDE SEQUENCE</scope>
    <source>
        <strain evidence="3">CkLH20</strain>
    </source>
</reference>
<dbReference type="RefSeq" id="XP_038750895.1">
    <property type="nucleotide sequence ID" value="XM_038883300.1"/>
</dbReference>
<evidence type="ECO:0000256" key="2">
    <source>
        <dbReference type="SAM" id="SignalP"/>
    </source>
</evidence>
<protein>
    <recommendedName>
        <fullName evidence="5">Extracellular membrane protein CFEM domain-containing protein</fullName>
    </recommendedName>
</protein>
<proteinExistence type="predicted"/>
<dbReference type="AlphaFoldDB" id="A0A9P6IEM3"/>
<evidence type="ECO:0000313" key="4">
    <source>
        <dbReference type="Proteomes" id="UP000781932"/>
    </source>
</evidence>
<reference evidence="3" key="2">
    <citation type="submission" date="2020-11" db="EMBL/GenBank/DDBJ databases">
        <title>Whole genome sequencing of Colletotrichum sp.</title>
        <authorList>
            <person name="Li H."/>
        </authorList>
    </citation>
    <scope>NUCLEOTIDE SEQUENCE</scope>
    <source>
        <strain evidence="3">CkLH20</strain>
    </source>
</reference>
<feature type="compositionally biased region" description="Basic and acidic residues" evidence="1">
    <location>
        <begin position="109"/>
        <end position="127"/>
    </location>
</feature>
<keyword evidence="2" id="KW-0732">Signal</keyword>
<dbReference type="GeneID" id="62156374"/>
<feature type="region of interest" description="Disordered" evidence="1">
    <location>
        <begin position="93"/>
        <end position="212"/>
    </location>
</feature>
<name>A0A9P6IEM3_9PEZI</name>
<gene>
    <name evidence="3" type="ORF">CkaCkLH20_00580</name>
</gene>
<dbReference type="EMBL" id="JAATWM020000002">
    <property type="protein sequence ID" value="KAF9881434.1"/>
    <property type="molecule type" value="Genomic_DNA"/>
</dbReference>
<dbReference type="Proteomes" id="UP000781932">
    <property type="component" value="Unassembled WGS sequence"/>
</dbReference>
<feature type="compositionally biased region" description="Basic and acidic residues" evidence="1">
    <location>
        <begin position="165"/>
        <end position="212"/>
    </location>
</feature>
<feature type="chain" id="PRO_5040360829" description="Extracellular membrane protein CFEM domain-containing protein" evidence="2">
    <location>
        <begin position="22"/>
        <end position="262"/>
    </location>
</feature>
<accession>A0A9P6IEM3</accession>
<sequence>MQFTAVTAALLLAAFASTASALPTTRRDAITIPFMNEDCLRTCAVTCASNTGVDLETCATQICDCFDKKAYIDANPFEFHQFGAQIQDSLTGRKPGQFTKAQKSQLGLVEDKKKNNNKKEEEKKEKPNPVPSESVDEVNKVKTPPVATTDKVESAAPTMTKRPARTVEAKETGAPVAEKKKEDETRVLEEKTKESEVKENETRALEEDKVEAETRALKDQVQESEDPCDCGKKCNAEGVCVCNECVWVAMAVETQEEKNESS</sequence>
<feature type="signal peptide" evidence="2">
    <location>
        <begin position="1"/>
        <end position="21"/>
    </location>
</feature>